<sequence length="51" mass="5772">MENNSPELVTERRKLDELIAAAEAEHGAITAEEIEEKRQALLRAREVVVEN</sequence>
<gene>
    <name evidence="1" type="ORF">GCM10022247_14500</name>
</gene>
<comment type="caution">
    <text evidence="1">The sequence shown here is derived from an EMBL/GenBank/DDBJ whole genome shotgun (WGS) entry which is preliminary data.</text>
</comment>
<dbReference type="EMBL" id="BAABAL010000005">
    <property type="protein sequence ID" value="GAA3995696.1"/>
    <property type="molecule type" value="Genomic_DNA"/>
</dbReference>
<dbReference type="RefSeq" id="WP_344871922.1">
    <property type="nucleotide sequence ID" value="NZ_BAABAL010000005.1"/>
</dbReference>
<accession>A0ABP7RCF6</accession>
<reference evidence="2" key="1">
    <citation type="journal article" date="2019" name="Int. J. Syst. Evol. Microbiol.">
        <title>The Global Catalogue of Microorganisms (GCM) 10K type strain sequencing project: providing services to taxonomists for standard genome sequencing and annotation.</title>
        <authorList>
            <consortium name="The Broad Institute Genomics Platform"/>
            <consortium name="The Broad Institute Genome Sequencing Center for Infectious Disease"/>
            <person name="Wu L."/>
            <person name="Ma J."/>
        </authorList>
    </citation>
    <scope>NUCLEOTIDE SEQUENCE [LARGE SCALE GENOMIC DNA]</scope>
    <source>
        <strain evidence="2">JCM 17342</strain>
    </source>
</reference>
<proteinExistence type="predicted"/>
<keyword evidence="2" id="KW-1185">Reference proteome</keyword>
<evidence type="ECO:0000313" key="1">
    <source>
        <dbReference type="EMBL" id="GAA3995696.1"/>
    </source>
</evidence>
<name>A0ABP7RCF6_9PSEU</name>
<dbReference type="Proteomes" id="UP001501747">
    <property type="component" value="Unassembled WGS sequence"/>
</dbReference>
<evidence type="ECO:0000313" key="2">
    <source>
        <dbReference type="Proteomes" id="UP001501747"/>
    </source>
</evidence>
<organism evidence="1 2">
    <name type="scientific">Allokutzneria multivorans</name>
    <dbReference type="NCBI Taxonomy" id="1142134"/>
    <lineage>
        <taxon>Bacteria</taxon>
        <taxon>Bacillati</taxon>
        <taxon>Actinomycetota</taxon>
        <taxon>Actinomycetes</taxon>
        <taxon>Pseudonocardiales</taxon>
        <taxon>Pseudonocardiaceae</taxon>
        <taxon>Allokutzneria</taxon>
    </lineage>
</organism>
<protein>
    <submittedName>
        <fullName evidence="1">Uncharacterized protein</fullName>
    </submittedName>
</protein>